<dbReference type="SUPFAM" id="SSF52540">
    <property type="entry name" value="P-loop containing nucleoside triphosphate hydrolases"/>
    <property type="match status" value="1"/>
</dbReference>
<reference evidence="6" key="1">
    <citation type="thesis" date="2020" institute="ProQuest LLC" country="789 East Eisenhower Parkway, Ann Arbor, MI, USA">
        <title>Comparative Genomics and Chromosome Evolution.</title>
        <authorList>
            <person name="Mudd A.B."/>
        </authorList>
    </citation>
    <scope>NUCLEOTIDE SEQUENCE</scope>
    <source>
        <strain evidence="6">Female2</strain>
        <tissue evidence="6">Blood</tissue>
    </source>
</reference>
<dbReference type="EMBL" id="JAACNH010000005">
    <property type="protein sequence ID" value="KAG8443279.1"/>
    <property type="molecule type" value="Genomic_DNA"/>
</dbReference>
<dbReference type="PANTHER" id="PTHR43515">
    <property type="entry name" value="THREONINE SYNTHASE-LIKE 1"/>
    <property type="match status" value="1"/>
</dbReference>
<sequence>MAWFNVHSMCNKLKLLFSKSSAVPKQHKLWFSTLRPLVEGKNLILMGPPGAGKTSVGRILGQKLDSSVVDVNDDVLEKDWNMSIAKKLQDVGDEQFLEEEGKALLKFSTSGSVISLTGSNPLHSLSMEHIKKNGIVVYLDVHTQDIIDRLERMKVNRIVGQKSSTSIGDILQKRKQFYKKWHDVRVLCQAGDSVEMIADKVIDALMRYQNDKSESFISTRSTSHDLGAGKAKYFSDAVIEGLASDGGLYVPNNGLPKLTSGEWKTLVGYTYAERAQIILERCIHPVDIPAFSLGEIIERAYGENFDCRKIAPVRHLTGNQFIHELFHGPTASFKDLALQFMPHLFAYCIPKTCNYLVMVATSGDTGSAVLDGFSRLSDLDKQRIGVVCLYPENGISQVQKKQIIAILGQNGLGLAIKSDFDYCQSIIKQIFNNSDYTGFLTAEYGTVLSTANSINWGRLLPQIVYHASAYLDLVSQGVISLGSPVDVCIPTGNFGNILAAVYAKQMGIPIRKFICSSNQNNVLTDFFKTGRYDLRGRKLMQSHSPAIDILKSSNLERYLHLVSNNDNRLVKHLFVQLENQNHFHLPSNLLNRIQEDMSSGWCSEEDCLKMIHSVYESTGYILDTHTAVAKVVTDNVHDGTCPVIISSTAHYSKFAPAIFQALNIQGIKQSPLSQVHLLNSFHPLPPPHKALKLMLKKAEHKNTYVCEPDLNIVMDLVENFIQNLYLKAQ</sequence>
<keyword evidence="7" id="KW-1185">Reference proteome</keyword>
<comment type="caution">
    <text evidence="6">The sequence shown here is derived from an EMBL/GenBank/DDBJ whole genome shotgun (WGS) entry which is preliminary data.</text>
</comment>
<feature type="modified residue" description="N6-(pyridoxal phosphate)lysine" evidence="4">
    <location>
        <position position="334"/>
    </location>
</feature>
<evidence type="ECO:0000256" key="2">
    <source>
        <dbReference type="ARBA" id="ARBA00005517"/>
    </source>
</evidence>
<evidence type="ECO:0000256" key="3">
    <source>
        <dbReference type="ARBA" id="ARBA00022898"/>
    </source>
</evidence>
<accession>A0A8T2JDK4</accession>
<dbReference type="NCBIfam" id="TIGR00260">
    <property type="entry name" value="thrC"/>
    <property type="match status" value="1"/>
</dbReference>
<organism evidence="6 7">
    <name type="scientific">Hymenochirus boettgeri</name>
    <name type="common">Congo dwarf clawed frog</name>
    <dbReference type="NCBI Taxonomy" id="247094"/>
    <lineage>
        <taxon>Eukaryota</taxon>
        <taxon>Metazoa</taxon>
        <taxon>Chordata</taxon>
        <taxon>Craniata</taxon>
        <taxon>Vertebrata</taxon>
        <taxon>Euteleostomi</taxon>
        <taxon>Amphibia</taxon>
        <taxon>Batrachia</taxon>
        <taxon>Anura</taxon>
        <taxon>Pipoidea</taxon>
        <taxon>Pipidae</taxon>
        <taxon>Pipinae</taxon>
        <taxon>Hymenochirus</taxon>
    </lineage>
</organism>
<proteinExistence type="inferred from homology"/>
<dbReference type="PANTHER" id="PTHR43515:SF1">
    <property type="entry name" value="THREONINE SYNTHASE-LIKE 1"/>
    <property type="match status" value="1"/>
</dbReference>
<dbReference type="Gene3D" id="3.40.50.1100">
    <property type="match status" value="2"/>
</dbReference>
<dbReference type="CDD" id="cd01560">
    <property type="entry name" value="Thr-synth_2"/>
    <property type="match status" value="1"/>
</dbReference>
<dbReference type="InterPro" id="IPR037158">
    <property type="entry name" value="Thr_synth_N_sf"/>
</dbReference>
<keyword evidence="3 4" id="KW-0663">Pyridoxal phosphate</keyword>
<evidence type="ECO:0000256" key="1">
    <source>
        <dbReference type="ARBA" id="ARBA00001933"/>
    </source>
</evidence>
<gene>
    <name evidence="6" type="ORF">GDO86_011904</name>
</gene>
<protein>
    <recommendedName>
        <fullName evidence="5">Threonine synthase N-terminal domain-containing protein</fullName>
    </recommendedName>
</protein>
<evidence type="ECO:0000256" key="4">
    <source>
        <dbReference type="PIRSR" id="PIRSR604450-51"/>
    </source>
</evidence>
<dbReference type="AlphaFoldDB" id="A0A8T2JDK4"/>
<feature type="domain" description="Threonine synthase N-terminal" evidence="5">
    <location>
        <begin position="216"/>
        <end position="301"/>
    </location>
</feature>
<evidence type="ECO:0000259" key="5">
    <source>
        <dbReference type="Pfam" id="PF14821"/>
    </source>
</evidence>
<evidence type="ECO:0000313" key="6">
    <source>
        <dbReference type="EMBL" id="KAG8443279.1"/>
    </source>
</evidence>
<dbReference type="GO" id="GO:0005737">
    <property type="term" value="C:cytoplasm"/>
    <property type="evidence" value="ECO:0007669"/>
    <property type="project" value="TreeGrafter"/>
</dbReference>
<dbReference type="SUPFAM" id="SSF53686">
    <property type="entry name" value="Tryptophan synthase beta subunit-like PLP-dependent enzymes"/>
    <property type="match status" value="1"/>
</dbReference>
<dbReference type="OrthoDB" id="5203861at2759"/>
<dbReference type="Gene3D" id="3.90.1380.10">
    <property type="entry name" value="Threonine synthase, N-terminal domain"/>
    <property type="match status" value="1"/>
</dbReference>
<dbReference type="Pfam" id="PF14821">
    <property type="entry name" value="Thr_synth_N"/>
    <property type="match status" value="1"/>
</dbReference>
<comment type="cofactor">
    <cofactor evidence="1 4">
        <name>pyridoxal 5'-phosphate</name>
        <dbReference type="ChEBI" id="CHEBI:597326"/>
    </cofactor>
</comment>
<dbReference type="InterPro" id="IPR031322">
    <property type="entry name" value="Shikimate/glucono_kinase"/>
</dbReference>
<dbReference type="CDD" id="cd00464">
    <property type="entry name" value="SK"/>
    <property type="match status" value="1"/>
</dbReference>
<name>A0A8T2JDK4_9PIPI</name>
<dbReference type="Proteomes" id="UP000812440">
    <property type="component" value="Chromosome 6"/>
</dbReference>
<evidence type="ECO:0000313" key="7">
    <source>
        <dbReference type="Proteomes" id="UP000812440"/>
    </source>
</evidence>
<dbReference type="PRINTS" id="PR01100">
    <property type="entry name" value="SHIKIMTKNASE"/>
</dbReference>
<dbReference type="InterPro" id="IPR004450">
    <property type="entry name" value="Thr_synthase-like"/>
</dbReference>
<comment type="similarity">
    <text evidence="2">Belongs to the threonine synthase family.</text>
</comment>
<dbReference type="HAMAP" id="MF_00109">
    <property type="entry name" value="Shikimate_kinase"/>
    <property type="match status" value="1"/>
</dbReference>
<dbReference type="InterPro" id="IPR000623">
    <property type="entry name" value="Shikimate_kinase/TSH1"/>
</dbReference>
<dbReference type="Gene3D" id="3.40.50.300">
    <property type="entry name" value="P-loop containing nucleotide triphosphate hydrolases"/>
    <property type="match status" value="1"/>
</dbReference>
<dbReference type="InterPro" id="IPR036052">
    <property type="entry name" value="TrpB-like_PALP_sf"/>
</dbReference>
<dbReference type="Pfam" id="PF01202">
    <property type="entry name" value="SKI"/>
    <property type="match status" value="1"/>
</dbReference>
<dbReference type="InterPro" id="IPR029144">
    <property type="entry name" value="Thr_synth_N"/>
</dbReference>
<dbReference type="InterPro" id="IPR027417">
    <property type="entry name" value="P-loop_NTPase"/>
</dbReference>